<dbReference type="AlphaFoldDB" id="A0AA41ZAZ9"/>
<organism evidence="1 2">
    <name type="scientific">Sphingomonas lycopersici</name>
    <dbReference type="NCBI Taxonomy" id="2951807"/>
    <lineage>
        <taxon>Bacteria</taxon>
        <taxon>Pseudomonadati</taxon>
        <taxon>Pseudomonadota</taxon>
        <taxon>Alphaproteobacteria</taxon>
        <taxon>Sphingomonadales</taxon>
        <taxon>Sphingomonadaceae</taxon>
        <taxon>Sphingomonas</taxon>
    </lineage>
</organism>
<accession>A0AA41ZAZ9</accession>
<protein>
    <submittedName>
        <fullName evidence="1">Uncharacterized protein</fullName>
    </submittedName>
</protein>
<comment type="caution">
    <text evidence="1">The sequence shown here is derived from an EMBL/GenBank/DDBJ whole genome shotgun (WGS) entry which is preliminary data.</text>
</comment>
<evidence type="ECO:0000313" key="1">
    <source>
        <dbReference type="EMBL" id="MCW6535861.1"/>
    </source>
</evidence>
<keyword evidence="2" id="KW-1185">Reference proteome</keyword>
<reference evidence="1" key="1">
    <citation type="submission" date="2022-06" db="EMBL/GenBank/DDBJ databases">
        <title>Sphingomonas sp. nov. isolated from rhizosphere soil of tomato.</title>
        <authorList>
            <person name="Dong H."/>
            <person name="Gao R."/>
        </authorList>
    </citation>
    <scope>NUCLEOTIDE SEQUENCE</scope>
    <source>
        <strain evidence="1">MMSM24</strain>
    </source>
</reference>
<dbReference type="EMBL" id="JANFAV010000009">
    <property type="protein sequence ID" value="MCW6535861.1"/>
    <property type="molecule type" value="Genomic_DNA"/>
</dbReference>
<dbReference type="Proteomes" id="UP001165565">
    <property type="component" value="Unassembled WGS sequence"/>
</dbReference>
<evidence type="ECO:0000313" key="2">
    <source>
        <dbReference type="Proteomes" id="UP001165565"/>
    </source>
</evidence>
<dbReference type="RefSeq" id="WP_179513380.1">
    <property type="nucleotide sequence ID" value="NZ_JANFAU010000010.1"/>
</dbReference>
<sequence length="57" mass="6129">MSLLTKIDCFLRQSGMPPTTFGRRAANDPRLVGDMRLGRVPGPALTARVEAFIAGAQ</sequence>
<proteinExistence type="predicted"/>
<gene>
    <name evidence="1" type="ORF">NEE01_13840</name>
</gene>
<name>A0AA41ZAZ9_9SPHN</name>